<dbReference type="Proteomes" id="UP000218231">
    <property type="component" value="Unassembled WGS sequence"/>
</dbReference>
<dbReference type="AlphaFoldDB" id="A0A2A2K7J3"/>
<organism evidence="2 3">
    <name type="scientific">Diploscapter pachys</name>
    <dbReference type="NCBI Taxonomy" id="2018661"/>
    <lineage>
        <taxon>Eukaryota</taxon>
        <taxon>Metazoa</taxon>
        <taxon>Ecdysozoa</taxon>
        <taxon>Nematoda</taxon>
        <taxon>Chromadorea</taxon>
        <taxon>Rhabditida</taxon>
        <taxon>Rhabditina</taxon>
        <taxon>Rhabditomorpha</taxon>
        <taxon>Rhabditoidea</taxon>
        <taxon>Rhabditidae</taxon>
        <taxon>Diploscapter</taxon>
    </lineage>
</organism>
<gene>
    <name evidence="2" type="ORF">WR25_26082</name>
</gene>
<proteinExistence type="predicted"/>
<accession>A0A2A2K7J3</accession>
<evidence type="ECO:0000313" key="3">
    <source>
        <dbReference type="Proteomes" id="UP000218231"/>
    </source>
</evidence>
<feature type="region of interest" description="Disordered" evidence="1">
    <location>
        <begin position="11"/>
        <end position="42"/>
    </location>
</feature>
<feature type="compositionally biased region" description="Polar residues" evidence="1">
    <location>
        <begin position="25"/>
        <end position="39"/>
    </location>
</feature>
<keyword evidence="3" id="KW-1185">Reference proteome</keyword>
<comment type="caution">
    <text evidence="2">The sequence shown here is derived from an EMBL/GenBank/DDBJ whole genome shotgun (WGS) entry which is preliminary data.</text>
</comment>
<dbReference type="EMBL" id="LIAE01009422">
    <property type="protein sequence ID" value="PAV69862.1"/>
    <property type="molecule type" value="Genomic_DNA"/>
</dbReference>
<protein>
    <submittedName>
        <fullName evidence="2">Uncharacterized protein</fullName>
    </submittedName>
</protein>
<evidence type="ECO:0000313" key="2">
    <source>
        <dbReference type="EMBL" id="PAV69862.1"/>
    </source>
</evidence>
<sequence>MYPVYPPYVLPPPPLPSMPFQSFPVQSPSTTPHTDSNQSEIERLKKQVQALSRKTNQDNANDKQDEVSVEVDMQGINQCGTLSEYFEFTLHEECQLRSKDGTKVVLASLPAGSRIQFPQKIKID</sequence>
<name>A0A2A2K7J3_9BILA</name>
<evidence type="ECO:0000256" key="1">
    <source>
        <dbReference type="SAM" id="MobiDB-lite"/>
    </source>
</evidence>
<reference evidence="2 3" key="1">
    <citation type="journal article" date="2017" name="Curr. Biol.">
        <title>Genome architecture and evolution of a unichromosomal asexual nematode.</title>
        <authorList>
            <person name="Fradin H."/>
            <person name="Zegar C."/>
            <person name="Gutwein M."/>
            <person name="Lucas J."/>
            <person name="Kovtun M."/>
            <person name="Corcoran D."/>
            <person name="Baugh L.R."/>
            <person name="Kiontke K."/>
            <person name="Gunsalus K."/>
            <person name="Fitch D.H."/>
            <person name="Piano F."/>
        </authorList>
    </citation>
    <scope>NUCLEOTIDE SEQUENCE [LARGE SCALE GENOMIC DNA]</scope>
    <source>
        <strain evidence="2">PF1309</strain>
    </source>
</reference>